<feature type="non-terminal residue" evidence="1">
    <location>
        <position position="218"/>
    </location>
</feature>
<proteinExistence type="predicted"/>
<reference evidence="1" key="1">
    <citation type="submission" date="2019-04" db="EMBL/GenBank/DDBJ databases">
        <authorList>
            <person name="Alioto T."/>
            <person name="Alioto T."/>
        </authorList>
    </citation>
    <scope>NUCLEOTIDE SEQUENCE [LARGE SCALE GENOMIC DNA]</scope>
</reference>
<protein>
    <submittedName>
        <fullName evidence="1">Uncharacterized protein</fullName>
    </submittedName>
</protein>
<dbReference type="EMBL" id="CABDUW010000528">
    <property type="protein sequence ID" value="VTJ70864.1"/>
    <property type="molecule type" value="Genomic_DNA"/>
</dbReference>
<gene>
    <name evidence="1" type="ORF">MONAX_5E000043</name>
</gene>
<dbReference type="Proteomes" id="UP000335636">
    <property type="component" value="Unassembled WGS sequence"/>
</dbReference>
<evidence type="ECO:0000313" key="1">
    <source>
        <dbReference type="EMBL" id="VTJ70864.1"/>
    </source>
</evidence>
<evidence type="ECO:0000313" key="2">
    <source>
        <dbReference type="Proteomes" id="UP000335636"/>
    </source>
</evidence>
<dbReference type="AlphaFoldDB" id="A0A5E4BMH5"/>
<keyword evidence="2" id="KW-1185">Reference proteome</keyword>
<accession>A0A5E4BMH5</accession>
<comment type="caution">
    <text evidence="1">The sequence shown here is derived from an EMBL/GenBank/DDBJ whole genome shotgun (WGS) entry which is preliminary data.</text>
</comment>
<name>A0A5E4BMH5_MARMO</name>
<sequence length="218" mass="23825">MQVPRPQPQHRTPSHLLTQYLRPLCLNSTAPLAPAYAQDPWPPTCTGILATASTQDTQLLPMQSRHSCVDPHLPTWGSLGHLQLGTLQPEFTTHRSLHLRTPHRVWRQLAATTLHGTGVFSEYAVMTCSYRLSQGGVYCMGRALVMAAVSKNGSGLGLDPRWDSPRPGLTQGVVEVFLGQILSSSIDLLVGQGGPRPILGLGSHRGQQRWSYARAWAP</sequence>
<organism evidence="1 2">
    <name type="scientific">Marmota monax</name>
    <name type="common">Woodchuck</name>
    <dbReference type="NCBI Taxonomy" id="9995"/>
    <lineage>
        <taxon>Eukaryota</taxon>
        <taxon>Metazoa</taxon>
        <taxon>Chordata</taxon>
        <taxon>Craniata</taxon>
        <taxon>Vertebrata</taxon>
        <taxon>Euteleostomi</taxon>
        <taxon>Mammalia</taxon>
        <taxon>Eutheria</taxon>
        <taxon>Euarchontoglires</taxon>
        <taxon>Glires</taxon>
        <taxon>Rodentia</taxon>
        <taxon>Sciuromorpha</taxon>
        <taxon>Sciuridae</taxon>
        <taxon>Xerinae</taxon>
        <taxon>Marmotini</taxon>
        <taxon>Marmota</taxon>
    </lineage>
</organism>